<dbReference type="HOGENOM" id="CLU_2886542_0_0_1"/>
<protein>
    <submittedName>
        <fullName evidence="2">Uncharacterized protein</fullName>
    </submittedName>
</protein>
<feature type="compositionally biased region" description="Polar residues" evidence="1">
    <location>
        <begin position="18"/>
        <end position="35"/>
    </location>
</feature>
<organism evidence="2 3">
    <name type="scientific">Penicillium oxalicum (strain 114-2 / CGMCC 5302)</name>
    <name type="common">Penicillium decumbens</name>
    <dbReference type="NCBI Taxonomy" id="933388"/>
    <lineage>
        <taxon>Eukaryota</taxon>
        <taxon>Fungi</taxon>
        <taxon>Dikarya</taxon>
        <taxon>Ascomycota</taxon>
        <taxon>Pezizomycotina</taxon>
        <taxon>Eurotiomycetes</taxon>
        <taxon>Eurotiomycetidae</taxon>
        <taxon>Eurotiales</taxon>
        <taxon>Aspergillaceae</taxon>
        <taxon>Penicillium</taxon>
    </lineage>
</organism>
<dbReference type="EMBL" id="KB644413">
    <property type="protein sequence ID" value="EPS31588.1"/>
    <property type="molecule type" value="Genomic_DNA"/>
</dbReference>
<evidence type="ECO:0000313" key="2">
    <source>
        <dbReference type="EMBL" id="EPS31588.1"/>
    </source>
</evidence>
<proteinExistence type="predicted"/>
<reference evidence="2 3" key="1">
    <citation type="journal article" date="2013" name="PLoS ONE">
        <title>Genomic and secretomic analyses reveal unique features of the lignocellulolytic enzyme system of Penicillium decumbens.</title>
        <authorList>
            <person name="Liu G."/>
            <person name="Zhang L."/>
            <person name="Wei X."/>
            <person name="Zou G."/>
            <person name="Qin Y."/>
            <person name="Ma L."/>
            <person name="Li J."/>
            <person name="Zheng H."/>
            <person name="Wang S."/>
            <person name="Wang C."/>
            <person name="Xun L."/>
            <person name="Zhao G.-P."/>
            <person name="Zhou Z."/>
            <person name="Qu Y."/>
        </authorList>
    </citation>
    <scope>NUCLEOTIDE SEQUENCE [LARGE SCALE GENOMIC DNA]</scope>
    <source>
        <strain evidence="3">114-2 / CGMCC 5302</strain>
    </source>
</reference>
<dbReference type="Proteomes" id="UP000019376">
    <property type="component" value="Unassembled WGS sequence"/>
</dbReference>
<feature type="region of interest" description="Disordered" evidence="1">
    <location>
        <begin position="1"/>
        <end position="47"/>
    </location>
</feature>
<accession>S8AYU3</accession>
<evidence type="ECO:0000256" key="1">
    <source>
        <dbReference type="SAM" id="MobiDB-lite"/>
    </source>
</evidence>
<keyword evidence="3" id="KW-1185">Reference proteome</keyword>
<sequence length="63" mass="7044">MPVRSPDDEPSEKEQHARNGTNFSKAQEAPSSTSDLVAKKPTTARRGRAYEARLLVHNPIWRG</sequence>
<gene>
    <name evidence="2" type="ORF">PDE_06543</name>
</gene>
<dbReference type="AlphaFoldDB" id="S8AYU3"/>
<name>S8AYU3_PENO1</name>
<evidence type="ECO:0000313" key="3">
    <source>
        <dbReference type="Proteomes" id="UP000019376"/>
    </source>
</evidence>